<keyword evidence="2" id="KW-0472">Membrane</keyword>
<feature type="transmembrane region" description="Helical" evidence="2">
    <location>
        <begin position="129"/>
        <end position="149"/>
    </location>
</feature>
<name>A0ABD0M2W8_9CAEN</name>
<reference evidence="3 4" key="1">
    <citation type="journal article" date="2023" name="Sci. Data">
        <title>Genome assembly of the Korean intertidal mud-creeper Batillaria attramentaria.</title>
        <authorList>
            <person name="Patra A.K."/>
            <person name="Ho P.T."/>
            <person name="Jun S."/>
            <person name="Lee S.J."/>
            <person name="Kim Y."/>
            <person name="Won Y.J."/>
        </authorList>
    </citation>
    <scope>NUCLEOTIDE SEQUENCE [LARGE SCALE GENOMIC DNA]</scope>
    <source>
        <strain evidence="3">Wonlab-2016</strain>
    </source>
</reference>
<gene>
    <name evidence="3" type="ORF">BaRGS_00002818</name>
</gene>
<keyword evidence="2" id="KW-1133">Transmembrane helix</keyword>
<protein>
    <submittedName>
        <fullName evidence="3">Uncharacterized protein</fullName>
    </submittedName>
</protein>
<evidence type="ECO:0000256" key="2">
    <source>
        <dbReference type="SAM" id="Phobius"/>
    </source>
</evidence>
<dbReference type="EMBL" id="JACVVK020000008">
    <property type="protein sequence ID" value="KAK7506096.1"/>
    <property type="molecule type" value="Genomic_DNA"/>
</dbReference>
<keyword evidence="2" id="KW-0812">Transmembrane</keyword>
<comment type="caution">
    <text evidence="3">The sequence shown here is derived from an EMBL/GenBank/DDBJ whole genome shotgun (WGS) entry which is preliminary data.</text>
</comment>
<proteinExistence type="predicted"/>
<dbReference type="AlphaFoldDB" id="A0ABD0M2W8"/>
<dbReference type="Proteomes" id="UP001519460">
    <property type="component" value="Unassembled WGS sequence"/>
</dbReference>
<evidence type="ECO:0000313" key="4">
    <source>
        <dbReference type="Proteomes" id="UP001519460"/>
    </source>
</evidence>
<evidence type="ECO:0000313" key="3">
    <source>
        <dbReference type="EMBL" id="KAK7506096.1"/>
    </source>
</evidence>
<keyword evidence="4" id="KW-1185">Reference proteome</keyword>
<feature type="compositionally biased region" description="Basic and acidic residues" evidence="1">
    <location>
        <begin position="8"/>
        <end position="22"/>
    </location>
</feature>
<feature type="transmembrane region" description="Helical" evidence="2">
    <location>
        <begin position="170"/>
        <end position="193"/>
    </location>
</feature>
<feature type="transmembrane region" description="Helical" evidence="2">
    <location>
        <begin position="280"/>
        <end position="303"/>
    </location>
</feature>
<organism evidence="3 4">
    <name type="scientific">Batillaria attramentaria</name>
    <dbReference type="NCBI Taxonomy" id="370345"/>
    <lineage>
        <taxon>Eukaryota</taxon>
        <taxon>Metazoa</taxon>
        <taxon>Spiralia</taxon>
        <taxon>Lophotrochozoa</taxon>
        <taxon>Mollusca</taxon>
        <taxon>Gastropoda</taxon>
        <taxon>Caenogastropoda</taxon>
        <taxon>Sorbeoconcha</taxon>
        <taxon>Cerithioidea</taxon>
        <taxon>Batillariidae</taxon>
        <taxon>Batillaria</taxon>
    </lineage>
</organism>
<feature type="region of interest" description="Disordered" evidence="1">
    <location>
        <begin position="1"/>
        <end position="90"/>
    </location>
</feature>
<evidence type="ECO:0000256" key="1">
    <source>
        <dbReference type="SAM" id="MobiDB-lite"/>
    </source>
</evidence>
<sequence>MSEQDSPTPDKGKANDGGKKSGQESGGGQDKKPQNGGYENQSIEESGKPRKRPNSGPQKNGWTGEDQKEENKQGGKSKKGSRKQERVEMTRVGEMPKCECDPNDPECLPTHNNPCCRSCTPRHSFPCRILYFLIIMGLDIADLASDWLLYIDVSLAEEGLVYGPPEDSAVIALLVFSIIGTFTFIFEGVNLWWEVFRNNPWLDTDLVSALTIWSEDLPQIAINVYIALCREDPISVFQLSKASVVLIGIFIRIIISSVKYCNKAALREAKEHTRESRRHVIYRVFIMLGLMINAACAITVFIFTQTQRDPNGKIIFQVPETVFEDKYNDARYFQNVSVFLHHPLFDSDPVVATNEYEANWVRFMSINEIRNQEDLDISYNFAYEMTSTELKMAFWKKMDRTGKGKEGKWQIRECYRKTLSTGQVTAVDNITCKTTFFTDPTNVFITFAFTPPDRIFRKLIFGDIRFNIKYESNGTCFIYDNFTDSINKNVKIPSIHYYRTNATLSSTSTHLLTEGGVARFYHNDGVELIDITDVWRTGWGGCESSGSLSPHLERQIPTDCNNIATQI</sequence>
<accession>A0ABD0M2W8</accession>